<dbReference type="SMART" id="SM01091">
    <property type="entry name" value="CorC_HlyC"/>
    <property type="match status" value="1"/>
</dbReference>
<organism evidence="14 15">
    <name type="scientific">Haloplasma contractile SSD-17B</name>
    <dbReference type="NCBI Taxonomy" id="1033810"/>
    <lineage>
        <taxon>Bacteria</taxon>
        <taxon>Bacillati</taxon>
        <taxon>Mycoplasmatota</taxon>
        <taxon>Mollicutes</taxon>
        <taxon>Haloplasmatales</taxon>
        <taxon>Haloplasmataceae</taxon>
        <taxon>Haloplasma</taxon>
    </lineage>
</organism>
<dbReference type="PANTHER" id="PTHR22777:SF32">
    <property type="entry name" value="UPF0053 INNER MEMBRANE PROTEIN YFJD"/>
    <property type="match status" value="1"/>
</dbReference>
<reference evidence="14 15" key="1">
    <citation type="journal article" date="2011" name="J. Bacteriol.">
        <title>Genome sequence of Haloplasma contractile, an unusual contractile bacterium from a deep-sea anoxic brine lake.</title>
        <authorList>
            <person name="Antunes A."/>
            <person name="Alam I."/>
            <person name="El Dorry H."/>
            <person name="Siam R."/>
            <person name="Robertson A."/>
            <person name="Bajic V.B."/>
            <person name="Stingl U."/>
        </authorList>
    </citation>
    <scope>NUCLEOTIDE SEQUENCE [LARGE SCALE GENOMIC DNA]</scope>
    <source>
        <strain evidence="14 15">SSD-17B</strain>
    </source>
</reference>
<keyword evidence="8 10" id="KW-0472">Membrane</keyword>
<dbReference type="EMBL" id="AFNU02000010">
    <property type="protein sequence ID" value="ERJ11549.1"/>
    <property type="molecule type" value="Genomic_DNA"/>
</dbReference>
<evidence type="ECO:0000259" key="12">
    <source>
        <dbReference type="PROSITE" id="PS51371"/>
    </source>
</evidence>
<evidence type="ECO:0000256" key="8">
    <source>
        <dbReference type="ARBA" id="ARBA00023136"/>
    </source>
</evidence>
<dbReference type="FunFam" id="3.10.580.10:FF:000002">
    <property type="entry name" value="Magnesium/cobalt efflux protein CorC"/>
    <property type="match status" value="1"/>
</dbReference>
<proteinExistence type="inferred from homology"/>
<evidence type="ECO:0000256" key="9">
    <source>
        <dbReference type="PROSITE-ProRule" id="PRU00703"/>
    </source>
</evidence>
<dbReference type="Gene3D" id="3.10.580.10">
    <property type="entry name" value="CBS-domain"/>
    <property type="match status" value="1"/>
</dbReference>
<keyword evidence="3" id="KW-1003">Cell membrane</keyword>
<feature type="domain" description="CBS" evidence="12">
    <location>
        <begin position="288"/>
        <end position="345"/>
    </location>
</feature>
<keyword evidence="7 9" id="KW-0129">CBS domain</keyword>
<dbReference type="SUPFAM" id="SSF81321">
    <property type="entry name" value="Family A G protein-coupled receptor-like"/>
    <property type="match status" value="1"/>
</dbReference>
<evidence type="ECO:0000256" key="1">
    <source>
        <dbReference type="ARBA" id="ARBA00004651"/>
    </source>
</evidence>
<dbReference type="SUPFAM" id="SSF56176">
    <property type="entry name" value="FAD-binding/transporter-associated domain-like"/>
    <property type="match status" value="1"/>
</dbReference>
<dbReference type="Pfam" id="PF01595">
    <property type="entry name" value="CNNM"/>
    <property type="match status" value="1"/>
</dbReference>
<dbReference type="PROSITE" id="PS51371">
    <property type="entry name" value="CBS"/>
    <property type="match status" value="2"/>
</dbReference>
<keyword evidence="4 10" id="KW-0812">Transmembrane</keyword>
<feature type="transmembrane region" description="Helical" evidence="11">
    <location>
        <begin position="20"/>
        <end position="38"/>
    </location>
</feature>
<accession>U2FJZ4</accession>
<dbReference type="InterPro" id="IPR005170">
    <property type="entry name" value="Transptr-assoc_dom"/>
</dbReference>
<dbReference type="InterPro" id="IPR036318">
    <property type="entry name" value="FAD-bd_PCMH-like_sf"/>
</dbReference>
<name>U2FJZ4_9MOLU</name>
<dbReference type="AlphaFoldDB" id="U2FJZ4"/>
<evidence type="ECO:0000256" key="5">
    <source>
        <dbReference type="ARBA" id="ARBA00022737"/>
    </source>
</evidence>
<gene>
    <name evidence="14" type="ORF">HLPCO_002461</name>
</gene>
<dbReference type="SUPFAM" id="SSF54631">
    <property type="entry name" value="CBS-domain pair"/>
    <property type="match status" value="1"/>
</dbReference>
<feature type="domain" description="CBS" evidence="12">
    <location>
        <begin position="224"/>
        <end position="285"/>
    </location>
</feature>
<dbReference type="GO" id="GO:0005886">
    <property type="term" value="C:plasma membrane"/>
    <property type="evidence" value="ECO:0007669"/>
    <property type="project" value="UniProtKB-SubCell"/>
</dbReference>
<dbReference type="STRING" id="1033810.HLPCO_002461"/>
<dbReference type="InterPro" id="IPR000644">
    <property type="entry name" value="CBS_dom"/>
</dbReference>
<feature type="transmembrane region" description="Helical" evidence="11">
    <location>
        <begin position="144"/>
        <end position="163"/>
    </location>
</feature>
<evidence type="ECO:0000256" key="11">
    <source>
        <dbReference type="SAM" id="Phobius"/>
    </source>
</evidence>
<protein>
    <submittedName>
        <fullName evidence="14">CBS domain protein</fullName>
    </submittedName>
</protein>
<sequence>MDLSSVETYRWVLQANFEDIEIYKVVLLVFLIFLSAFFSSSETAFSSVNLIRLRNYVDEKRRGARKALYIAENFDHTLSAILIGNNLVNIAATTLSTMISVQLYGRSIGPVVATVVMTILILIFGEVLPKSYAKENATRFTLSTGWILLLLIWVFYPLVWILLKFKQLSSRLIKGADEGRPSVTEGELEYIMATMEEEGVLHEDEREMIRSVLDLNETTVYEIMTPRVDIVGVYIDENPEEIKRIFFTEKFSRIPVFEDTVDNVVGILYERDFFTTLIKGEQVDVKKIMRKGLFVPKSMRVDNLMELLQHNKQHMAVVSDEYGGTSGVVTMEDCLEELVGEIYDEHDIEEVEIKQLSDTKFEIGAEVDLEDLFEDLELGKTPESNYSSLGGWLYEKFEEIPQVGDHYEYISEIRIEESKDLNEDLYNHYKLTFTVKELTDRRMKTIALEIENVTEELIENGELKEIEAT</sequence>
<dbReference type="PANTHER" id="PTHR22777">
    <property type="entry name" value="HEMOLYSIN-RELATED"/>
    <property type="match status" value="1"/>
</dbReference>
<dbReference type="InterPro" id="IPR046342">
    <property type="entry name" value="CBS_dom_sf"/>
</dbReference>
<dbReference type="InParanoid" id="U2FJZ4"/>
<keyword evidence="5" id="KW-0677">Repeat</keyword>
<feature type="transmembrane region" description="Helical" evidence="11">
    <location>
        <begin position="103"/>
        <end position="124"/>
    </location>
</feature>
<evidence type="ECO:0000313" key="14">
    <source>
        <dbReference type="EMBL" id="ERJ11549.1"/>
    </source>
</evidence>
<comment type="subcellular location">
    <subcellularLocation>
        <location evidence="1">Cell membrane</location>
        <topology evidence="1">Multi-pass membrane protein</topology>
    </subcellularLocation>
</comment>
<reference evidence="14 15" key="2">
    <citation type="journal article" date="2013" name="PLoS ONE">
        <title>INDIGO - INtegrated Data Warehouse of MIcrobial GenOmes with Examples from the Red Sea Extremophiles.</title>
        <authorList>
            <person name="Alam I."/>
            <person name="Antunes A."/>
            <person name="Kamau A.A."/>
            <person name="Ba Alawi W."/>
            <person name="Kalkatawi M."/>
            <person name="Stingl U."/>
            <person name="Bajic V.B."/>
        </authorList>
    </citation>
    <scope>NUCLEOTIDE SEQUENCE [LARGE SCALE GENOMIC DNA]</scope>
    <source>
        <strain evidence="14 15">SSD-17B</strain>
    </source>
</reference>
<evidence type="ECO:0000256" key="4">
    <source>
        <dbReference type="ARBA" id="ARBA00022692"/>
    </source>
</evidence>
<comment type="caution">
    <text evidence="14">The sequence shown here is derived from an EMBL/GenBank/DDBJ whole genome shotgun (WGS) entry which is preliminary data.</text>
</comment>
<evidence type="ECO:0000313" key="15">
    <source>
        <dbReference type="Proteomes" id="UP000005707"/>
    </source>
</evidence>
<dbReference type="Gene3D" id="3.30.465.10">
    <property type="match status" value="1"/>
</dbReference>
<dbReference type="PROSITE" id="PS51846">
    <property type="entry name" value="CNNM"/>
    <property type="match status" value="1"/>
</dbReference>
<keyword evidence="6 10" id="KW-1133">Transmembrane helix</keyword>
<dbReference type="InterPro" id="IPR002550">
    <property type="entry name" value="CNNM"/>
</dbReference>
<dbReference type="InterPro" id="IPR016169">
    <property type="entry name" value="FAD-bd_PCMH_sub2"/>
</dbReference>
<evidence type="ECO:0000256" key="7">
    <source>
        <dbReference type="ARBA" id="ARBA00023122"/>
    </source>
</evidence>
<evidence type="ECO:0000256" key="10">
    <source>
        <dbReference type="PROSITE-ProRule" id="PRU01193"/>
    </source>
</evidence>
<dbReference type="InterPro" id="IPR044751">
    <property type="entry name" value="Ion_transp-like_CBS"/>
</dbReference>
<evidence type="ECO:0000259" key="13">
    <source>
        <dbReference type="PROSITE" id="PS51846"/>
    </source>
</evidence>
<dbReference type="eggNOG" id="COG1253">
    <property type="taxonomic scope" value="Bacteria"/>
</dbReference>
<dbReference type="GO" id="GO:0050660">
    <property type="term" value="F:flavin adenine dinucleotide binding"/>
    <property type="evidence" value="ECO:0007669"/>
    <property type="project" value="InterPro"/>
</dbReference>
<evidence type="ECO:0000256" key="6">
    <source>
        <dbReference type="ARBA" id="ARBA00022989"/>
    </source>
</evidence>
<dbReference type="CDD" id="cd04590">
    <property type="entry name" value="CBS_pair_CorC_HlyC_assoc"/>
    <property type="match status" value="1"/>
</dbReference>
<dbReference type="Pfam" id="PF00571">
    <property type="entry name" value="CBS"/>
    <property type="match status" value="2"/>
</dbReference>
<dbReference type="Proteomes" id="UP000005707">
    <property type="component" value="Unassembled WGS sequence"/>
</dbReference>
<evidence type="ECO:0000256" key="2">
    <source>
        <dbReference type="ARBA" id="ARBA00006337"/>
    </source>
</evidence>
<feature type="domain" description="CNNM transmembrane" evidence="13">
    <location>
        <begin position="17"/>
        <end position="205"/>
    </location>
</feature>
<keyword evidence="15" id="KW-1185">Reference proteome</keyword>
<comment type="similarity">
    <text evidence="2">Belongs to the UPF0053 family.</text>
</comment>
<evidence type="ECO:0000256" key="3">
    <source>
        <dbReference type="ARBA" id="ARBA00022475"/>
    </source>
</evidence>
<dbReference type="Pfam" id="PF03471">
    <property type="entry name" value="CorC_HlyC"/>
    <property type="match status" value="1"/>
</dbReference>